<reference evidence="1 2" key="1">
    <citation type="submission" date="2015-09" db="EMBL/GenBank/DDBJ databases">
        <title>Genome announcement of multiple Pseudomonas syringae strains.</title>
        <authorList>
            <person name="Thakur S."/>
            <person name="Wang P.W."/>
            <person name="Gong Y."/>
            <person name="Weir B.S."/>
            <person name="Guttman D.S."/>
        </authorList>
    </citation>
    <scope>NUCLEOTIDE SEQUENCE [LARGE SCALE GENOMIC DNA]</scope>
    <source>
        <strain evidence="1 2">ICMP3963</strain>
    </source>
</reference>
<dbReference type="EMBL" id="LJRR01000137">
    <property type="protein sequence ID" value="KPZ18911.1"/>
    <property type="molecule type" value="Genomic_DNA"/>
</dbReference>
<proteinExistence type="predicted"/>
<accession>A0A0Q0D796</accession>
<name>A0A0Q0D796_9PSED</name>
<organism evidence="1 2">
    <name type="scientific">Pseudomonas syringae pv. viburni</name>
    <dbReference type="NCBI Taxonomy" id="251703"/>
    <lineage>
        <taxon>Bacteria</taxon>
        <taxon>Pseudomonadati</taxon>
        <taxon>Pseudomonadota</taxon>
        <taxon>Gammaproteobacteria</taxon>
        <taxon>Pseudomonadales</taxon>
        <taxon>Pseudomonadaceae</taxon>
        <taxon>Pseudomonas</taxon>
    </lineage>
</organism>
<evidence type="ECO:0000313" key="2">
    <source>
        <dbReference type="Proteomes" id="UP000050317"/>
    </source>
</evidence>
<dbReference type="AlphaFoldDB" id="A0A0Q0D796"/>
<protein>
    <submittedName>
        <fullName evidence="1">Uncharacterized protein</fullName>
    </submittedName>
</protein>
<evidence type="ECO:0000313" key="1">
    <source>
        <dbReference type="EMBL" id="KPZ18911.1"/>
    </source>
</evidence>
<comment type="caution">
    <text evidence="1">The sequence shown here is derived from an EMBL/GenBank/DDBJ whole genome shotgun (WGS) entry which is preliminary data.</text>
</comment>
<gene>
    <name evidence="1" type="ORF">ALO40_101435</name>
</gene>
<dbReference type="Proteomes" id="UP000050317">
    <property type="component" value="Unassembled WGS sequence"/>
</dbReference>
<sequence length="53" mass="6016">MCSLFFKRRGARHAFDLHCYCIETSVASRQDKTSYNSRGDSNVTVCKSVLRIG</sequence>